<evidence type="ECO:0000313" key="1">
    <source>
        <dbReference type="EMBL" id="MEE4542188.1"/>
    </source>
</evidence>
<proteinExistence type="predicted"/>
<accession>A0ABU7P924</accession>
<protein>
    <submittedName>
        <fullName evidence="1">Uncharacterized protein</fullName>
    </submittedName>
</protein>
<gene>
    <name evidence="1" type="ORF">V2S66_09460</name>
</gene>
<sequence>MAVGGFTRLPSGTVVVALALPHPGYAEHTVRVVVHAQNRQRALTRLSNLGFRGARLSGNAEPPTPDEITAVLHHPDGLIWRDYHARTADPWHPITALNRVSGPVPPPLLP</sequence>
<organism evidence="1 2">
    <name type="scientific">Actinacidiphila polyblastidii</name>
    <dbReference type="NCBI Taxonomy" id="3110430"/>
    <lineage>
        <taxon>Bacteria</taxon>
        <taxon>Bacillati</taxon>
        <taxon>Actinomycetota</taxon>
        <taxon>Actinomycetes</taxon>
        <taxon>Kitasatosporales</taxon>
        <taxon>Streptomycetaceae</taxon>
        <taxon>Actinacidiphila</taxon>
    </lineage>
</organism>
<evidence type="ECO:0000313" key="2">
    <source>
        <dbReference type="Proteomes" id="UP001344658"/>
    </source>
</evidence>
<name>A0ABU7P924_9ACTN</name>
<reference evidence="1 2" key="1">
    <citation type="submission" date="2023-12" db="EMBL/GenBank/DDBJ databases">
        <title>Streptomyces sp. V4-01.</title>
        <authorList>
            <person name="Somphong A."/>
            <person name="Phongsopitanun W."/>
        </authorList>
    </citation>
    <scope>NUCLEOTIDE SEQUENCE [LARGE SCALE GENOMIC DNA]</scope>
    <source>
        <strain evidence="1 2">V4-01</strain>
    </source>
</reference>
<keyword evidence="2" id="KW-1185">Reference proteome</keyword>
<dbReference type="Proteomes" id="UP001344658">
    <property type="component" value="Unassembled WGS sequence"/>
</dbReference>
<dbReference type="EMBL" id="JAZEWV010000005">
    <property type="protein sequence ID" value="MEE4542188.1"/>
    <property type="molecule type" value="Genomic_DNA"/>
</dbReference>
<dbReference type="RefSeq" id="WP_330794096.1">
    <property type="nucleotide sequence ID" value="NZ_JAZEWV010000005.1"/>
</dbReference>
<comment type="caution">
    <text evidence="1">The sequence shown here is derived from an EMBL/GenBank/DDBJ whole genome shotgun (WGS) entry which is preliminary data.</text>
</comment>